<evidence type="ECO:0000313" key="1">
    <source>
        <dbReference type="EMBL" id="RMB12397.1"/>
    </source>
</evidence>
<dbReference type="AlphaFoldDB" id="A0A3M0CTL1"/>
<comment type="caution">
    <text evidence="1">The sequence shown here is derived from an EMBL/GenBank/DDBJ whole genome shotgun (WGS) entry which is preliminary data.</text>
</comment>
<gene>
    <name evidence="1" type="ORF">BXY39_0893</name>
</gene>
<dbReference type="InParanoid" id="A0A3M0CTL1"/>
<dbReference type="EMBL" id="REFR01000009">
    <property type="protein sequence ID" value="RMB12397.1"/>
    <property type="molecule type" value="Genomic_DNA"/>
</dbReference>
<reference evidence="1 2" key="1">
    <citation type="submission" date="2018-10" db="EMBL/GenBank/DDBJ databases">
        <title>Genomic Encyclopedia of Archaeal and Bacterial Type Strains, Phase II (KMG-II): from individual species to whole genera.</title>
        <authorList>
            <person name="Goeker M."/>
        </authorList>
    </citation>
    <scope>NUCLEOTIDE SEQUENCE [LARGE SCALE GENOMIC DNA]</scope>
    <source>
        <strain evidence="1 2">DSM 25217</strain>
    </source>
</reference>
<organism evidence="1 2">
    <name type="scientific">Eilatimonas milleporae</name>
    <dbReference type="NCBI Taxonomy" id="911205"/>
    <lineage>
        <taxon>Bacteria</taxon>
        <taxon>Pseudomonadati</taxon>
        <taxon>Pseudomonadota</taxon>
        <taxon>Alphaproteobacteria</taxon>
        <taxon>Kordiimonadales</taxon>
        <taxon>Kordiimonadaceae</taxon>
        <taxon>Eilatimonas</taxon>
    </lineage>
</organism>
<evidence type="ECO:0000313" key="2">
    <source>
        <dbReference type="Proteomes" id="UP000271227"/>
    </source>
</evidence>
<name>A0A3M0CTL1_9PROT</name>
<accession>A0A3M0CTL1</accession>
<protein>
    <submittedName>
        <fullName evidence="1">Uncharacterized protein</fullName>
    </submittedName>
</protein>
<sequence length="111" mass="11509">MCVTVTADLYSGRPNPSWDVTGDTAERVAGALRALPPGGDPAVRPPGLGYRGMRAEIVSGDGTDVWCLYGGTARHGDGLFTDRGRAAERMLIDTGTGTLTAASLTHISGTF</sequence>
<keyword evidence="2" id="KW-1185">Reference proteome</keyword>
<dbReference type="Proteomes" id="UP000271227">
    <property type="component" value="Unassembled WGS sequence"/>
</dbReference>
<proteinExistence type="predicted"/>